<protein>
    <recommendedName>
        <fullName evidence="3">Transcription initiation factor TFIID subunit 2</fullName>
    </recommendedName>
</protein>
<dbReference type="GO" id="GO:0003743">
    <property type="term" value="F:translation initiation factor activity"/>
    <property type="evidence" value="ECO:0007669"/>
    <property type="project" value="UniProtKB-KW"/>
</dbReference>
<dbReference type="Proteomes" id="UP000251960">
    <property type="component" value="Chromosome 7"/>
</dbReference>
<evidence type="ECO:0000259" key="8">
    <source>
        <dbReference type="Pfam" id="PF25316"/>
    </source>
</evidence>
<dbReference type="SUPFAM" id="SSF63737">
    <property type="entry name" value="Leukotriene A4 hydrolase N-terminal domain"/>
    <property type="match status" value="1"/>
</dbReference>
<dbReference type="EMBL" id="NCVQ01000008">
    <property type="protein sequence ID" value="PWZ14365.1"/>
    <property type="molecule type" value="Genomic_DNA"/>
</dbReference>
<dbReference type="AlphaFoldDB" id="A0A3L6E0P9"/>
<organism evidence="10">
    <name type="scientific">Zea mays</name>
    <name type="common">Maize</name>
    <dbReference type="NCBI Taxonomy" id="4577"/>
    <lineage>
        <taxon>Eukaryota</taxon>
        <taxon>Viridiplantae</taxon>
        <taxon>Streptophyta</taxon>
        <taxon>Embryophyta</taxon>
        <taxon>Tracheophyta</taxon>
        <taxon>Spermatophyta</taxon>
        <taxon>Magnoliopsida</taxon>
        <taxon>Liliopsida</taxon>
        <taxon>Poales</taxon>
        <taxon>Poaceae</taxon>
        <taxon>PACMAD clade</taxon>
        <taxon>Panicoideae</taxon>
        <taxon>Andropogonodae</taxon>
        <taxon>Andropogoneae</taxon>
        <taxon>Tripsacinae</taxon>
        <taxon>Zea</taxon>
    </lineage>
</organism>
<dbReference type="InterPro" id="IPR027268">
    <property type="entry name" value="Peptidase_M4/M1_CTD_sf"/>
</dbReference>
<dbReference type="GO" id="GO:0006366">
    <property type="term" value="P:transcription by RNA polymerase II"/>
    <property type="evidence" value="ECO:0007669"/>
    <property type="project" value="UniProtKB-ARBA"/>
</dbReference>
<evidence type="ECO:0000313" key="10">
    <source>
        <dbReference type="EMBL" id="PWZ14365.1"/>
    </source>
</evidence>
<dbReference type="InterPro" id="IPR057345">
    <property type="entry name" value="Ig-like_TAF2"/>
</dbReference>
<keyword evidence="10" id="KW-0396">Initiation factor</keyword>
<dbReference type="PANTHER" id="PTHR15137:SF9">
    <property type="entry name" value="TRANSCRIPTION INITIATION FACTOR TFIID SUBUNIT 2"/>
    <property type="match status" value="1"/>
</dbReference>
<dbReference type="Pfam" id="PF25577">
    <property type="entry name" value="TPR_TAF2_C"/>
    <property type="match status" value="1"/>
</dbReference>
<evidence type="ECO:0000256" key="3">
    <source>
        <dbReference type="ARBA" id="ARBA00017363"/>
    </source>
</evidence>
<evidence type="ECO:0000256" key="5">
    <source>
        <dbReference type="ARBA" id="ARBA00023163"/>
    </source>
</evidence>
<gene>
    <name evidence="10" type="ORF">Zm00014a_007102</name>
</gene>
<proteinExistence type="inferred from homology"/>
<sequence>MAKARKQKGDGSGTGGGATVLHQKLCLSIDMENQLIYGYTEIKALLAENDTFALHADNMTIRSILVDGETVEFDYSPHWKNETDQPNWSSISCLNTVADAACSTYTSSLNREATPNLIVSSERSIKSMIEQQLDENSEKYEENSGRLEKHGGKTIQTSYDQIVNGCNGSAVEEGIENSAVEEGKKKEKEKEKEEKNGNEKSKENGNETENEKVKNIKLVHIDYILEKAETGIHFVGNVMHSSNQIRRAHCWFPCVDTATQRCPFDLEFTVSTDFIAVSNGDLLYQVLSKEDPSKKTYVYKLNTPVSAQWISLVVGPLEILLDRNDINVSHICLSPALSKLQNTIAFFHDAYSCYEDYLAAPFPLGLYKQIFLPSEMTVLPASLGASMCIFSSDILHDEKVIDLIIGTRIKLAYALAKQWFGIYTSAEEPNDEWLLDGLAGFLTDLFIKRYLGNNEARYRRFKANHTVCESDVSGATALSSTAASSDLYGTQTIGSYGKVRSLKAILQVIVAPNRASRTLSTKEFRHLANKVGNLERPFLKEFFPRWIESCGCPVMRLGISYSKKRNMVELAVSRGCTGKATPDPDSHTNGDTREGDAPGWPGMMSVRVHETDGAYDHPVLPMAGEALQVVEIQCHSKLAAKRVWKSKKNTKLDGSDDNIDTSNQENRTRFISTVFYPFLHFLCLTYIAELCSMDSPLLWIRVDPEMEYLAEIHFHQPVQMWINQLEKDKDVISQSQAISALEKLPQLSFAVINALNNFLNDTKAFWRVRIEAAYALAVTSSEATDLAGLLHLVKFYKSRRFDSDIGMPRPNDFHDVPEYFVLEVML</sequence>
<keyword evidence="6" id="KW-0539">Nucleus</keyword>
<feature type="compositionally biased region" description="Basic and acidic residues" evidence="7">
    <location>
        <begin position="181"/>
        <end position="210"/>
    </location>
</feature>
<feature type="region of interest" description="Disordered" evidence="7">
    <location>
        <begin position="174"/>
        <end position="210"/>
    </location>
</feature>
<feature type="domain" description="Transcription initiation factor TFIID subunit 2 TPR repeats" evidence="9">
    <location>
        <begin position="720"/>
        <end position="824"/>
    </location>
</feature>
<evidence type="ECO:0000256" key="4">
    <source>
        <dbReference type="ARBA" id="ARBA00023015"/>
    </source>
</evidence>
<keyword evidence="5" id="KW-0804">Transcription</keyword>
<name>A0A3L6E0P9_MAIZE</name>
<dbReference type="PANTHER" id="PTHR15137">
    <property type="entry name" value="TRANSCRIPTION INITIATION FACTOR TFIID"/>
    <property type="match status" value="1"/>
</dbReference>
<dbReference type="SUPFAM" id="SSF55486">
    <property type="entry name" value="Metalloproteases ('zincins'), catalytic domain"/>
    <property type="match status" value="1"/>
</dbReference>
<evidence type="ECO:0000256" key="2">
    <source>
        <dbReference type="ARBA" id="ARBA00010937"/>
    </source>
</evidence>
<feature type="domain" description="Transcription initiation factor TFIID subunit 2 Ig-like" evidence="8">
    <location>
        <begin position="550"/>
        <end position="717"/>
    </location>
</feature>
<evidence type="ECO:0000256" key="1">
    <source>
        <dbReference type="ARBA" id="ARBA00004123"/>
    </source>
</evidence>
<keyword evidence="10" id="KW-0648">Protein biosynthesis</keyword>
<comment type="subcellular location">
    <subcellularLocation>
        <location evidence="1">Nucleus</location>
    </subcellularLocation>
</comment>
<dbReference type="FunFam" id="2.60.40.1730:FF:000015">
    <property type="entry name" value="Transcription initiation factor TFIID subunit 2"/>
    <property type="match status" value="1"/>
</dbReference>
<dbReference type="GO" id="GO:0005669">
    <property type="term" value="C:transcription factor TFIID complex"/>
    <property type="evidence" value="ECO:0007669"/>
    <property type="project" value="InterPro"/>
</dbReference>
<evidence type="ECO:0000256" key="6">
    <source>
        <dbReference type="ARBA" id="ARBA00023242"/>
    </source>
</evidence>
<keyword evidence="4" id="KW-0805">Transcription regulation</keyword>
<comment type="caution">
    <text evidence="10">The sequence shown here is derived from an EMBL/GenBank/DDBJ whole genome shotgun (WGS) entry which is preliminary data.</text>
</comment>
<feature type="region of interest" description="Disordered" evidence="7">
    <location>
        <begin position="575"/>
        <end position="600"/>
    </location>
</feature>
<comment type="similarity">
    <text evidence="2">Belongs to the TAF2 family.</text>
</comment>
<dbReference type="Pfam" id="PF25316">
    <property type="entry name" value="TAF2_3rd"/>
    <property type="match status" value="1"/>
</dbReference>
<dbReference type="Gene3D" id="1.10.390.10">
    <property type="entry name" value="Neutral Protease Domain 2"/>
    <property type="match status" value="1"/>
</dbReference>
<dbReference type="ExpressionAtlas" id="A0A3L6E0P9">
    <property type="expression patterns" value="baseline and differential"/>
</dbReference>
<dbReference type="InterPro" id="IPR037813">
    <property type="entry name" value="TAF2"/>
</dbReference>
<accession>A0A3L6E0P9</accession>
<dbReference type="InterPro" id="IPR042097">
    <property type="entry name" value="Aminopeptidase_N-like_N_sf"/>
</dbReference>
<feature type="compositionally biased region" description="Basic and acidic residues" evidence="7">
    <location>
        <begin position="582"/>
        <end position="596"/>
    </location>
</feature>
<evidence type="ECO:0000256" key="7">
    <source>
        <dbReference type="SAM" id="MobiDB-lite"/>
    </source>
</evidence>
<dbReference type="Gene3D" id="2.60.40.1730">
    <property type="entry name" value="tricorn interacting facor f3 domain"/>
    <property type="match status" value="1"/>
</dbReference>
<dbReference type="InterPro" id="IPR057991">
    <property type="entry name" value="TPR_TAF2_C"/>
</dbReference>
<reference evidence="10" key="1">
    <citation type="journal article" date="2018" name="Nat. Genet.">
        <title>Extensive intraspecific gene order and gene structural variations between Mo17 and other maize genomes.</title>
        <authorList>
            <person name="Sun S."/>
            <person name="Zhou Y."/>
            <person name="Chen J."/>
            <person name="Shi J."/>
            <person name="Zhao H."/>
            <person name="Zhao H."/>
            <person name="Song W."/>
            <person name="Zhang M."/>
            <person name="Cui Y."/>
            <person name="Dong X."/>
            <person name="Liu H."/>
            <person name="Ma X."/>
            <person name="Jiao Y."/>
            <person name="Wang B."/>
            <person name="Wei X."/>
            <person name="Stein J.C."/>
            <person name="Glaubitz J.C."/>
            <person name="Lu F."/>
            <person name="Yu G."/>
            <person name="Liang C."/>
            <person name="Fengler K."/>
            <person name="Li B."/>
            <person name="Rafalski A."/>
            <person name="Schnable P.S."/>
            <person name="Ware D.H."/>
            <person name="Buckler E.S."/>
            <person name="Lai J."/>
        </authorList>
    </citation>
    <scope>NUCLEOTIDE SEQUENCE [LARGE SCALE GENOMIC DNA]</scope>
    <source>
        <tissue evidence="10">Seedling</tissue>
    </source>
</reference>
<evidence type="ECO:0000259" key="9">
    <source>
        <dbReference type="Pfam" id="PF25577"/>
    </source>
</evidence>